<name>A0AAF3F2B7_9BILA</name>
<keyword evidence="2" id="KW-0819">tRNA processing</keyword>
<evidence type="ECO:0000256" key="6">
    <source>
        <dbReference type="SAM" id="MobiDB-lite"/>
    </source>
</evidence>
<sequence>MSSLLVDDSPLKKRSRASDEEMTDTCTSSSAEVLSDGRGVIEPREVVERRRYEYLDHPADIQLHSWGSNLQEALSALMMAMYGYMTDLSKVDEVYPYFITGRGHDLHTAIFSFMEEALCVFQSEPFFVAKRFEILSIDMNSFVIEGVGYGESFDLETKHTQEGDIKAITYSNMQVIEEKDKTDLFVIVDI</sequence>
<comment type="similarity">
    <text evidence="1">Belongs to the archease family.</text>
</comment>
<dbReference type="GO" id="GO:0046872">
    <property type="term" value="F:metal ion binding"/>
    <property type="evidence" value="ECO:0007669"/>
    <property type="project" value="UniProtKB-KW"/>
</dbReference>
<accession>A0AAF3F2B7</accession>
<dbReference type="FunFam" id="3.55.10.10:FF:000002">
    <property type="entry name" value="Archease, putative"/>
    <property type="match status" value="1"/>
</dbReference>
<feature type="region of interest" description="Disordered" evidence="6">
    <location>
        <begin position="1"/>
        <end position="29"/>
    </location>
</feature>
<protein>
    <recommendedName>
        <fullName evidence="5">Protein archease-like</fullName>
    </recommendedName>
</protein>
<dbReference type="WBParaSite" id="MBELARI_LOCUS20503">
    <property type="protein sequence ID" value="MBELARI_LOCUS20503"/>
    <property type="gene ID" value="MBELARI_LOCUS20503"/>
</dbReference>
<keyword evidence="8" id="KW-1185">Reference proteome</keyword>
<proteinExistence type="inferred from homology"/>
<feature type="domain" description="Archease" evidence="7">
    <location>
        <begin position="52"/>
        <end position="190"/>
    </location>
</feature>
<dbReference type="Pfam" id="PF01951">
    <property type="entry name" value="Archease"/>
    <property type="match status" value="1"/>
</dbReference>
<dbReference type="SUPFAM" id="SSF69819">
    <property type="entry name" value="MTH1598-like"/>
    <property type="match status" value="1"/>
</dbReference>
<evidence type="ECO:0000256" key="4">
    <source>
        <dbReference type="ARBA" id="ARBA00022837"/>
    </source>
</evidence>
<dbReference type="InterPro" id="IPR023572">
    <property type="entry name" value="Archease_dom"/>
</dbReference>
<dbReference type="Proteomes" id="UP000887575">
    <property type="component" value="Unassembled WGS sequence"/>
</dbReference>
<reference evidence="9" key="1">
    <citation type="submission" date="2024-02" db="UniProtKB">
        <authorList>
            <consortium name="WormBaseParasite"/>
        </authorList>
    </citation>
    <scope>IDENTIFICATION</scope>
</reference>
<dbReference type="PANTHER" id="PTHR12682:SF11">
    <property type="entry name" value="PROTEIN ARCHEASE"/>
    <property type="match status" value="1"/>
</dbReference>
<evidence type="ECO:0000259" key="7">
    <source>
        <dbReference type="Pfam" id="PF01951"/>
    </source>
</evidence>
<dbReference type="PANTHER" id="PTHR12682">
    <property type="entry name" value="ARCHEASE"/>
    <property type="match status" value="1"/>
</dbReference>
<organism evidence="8 9">
    <name type="scientific">Mesorhabditis belari</name>
    <dbReference type="NCBI Taxonomy" id="2138241"/>
    <lineage>
        <taxon>Eukaryota</taxon>
        <taxon>Metazoa</taxon>
        <taxon>Ecdysozoa</taxon>
        <taxon>Nematoda</taxon>
        <taxon>Chromadorea</taxon>
        <taxon>Rhabditida</taxon>
        <taxon>Rhabditina</taxon>
        <taxon>Rhabditomorpha</taxon>
        <taxon>Rhabditoidea</taxon>
        <taxon>Rhabditidae</taxon>
        <taxon>Mesorhabditinae</taxon>
        <taxon>Mesorhabditis</taxon>
    </lineage>
</organism>
<dbReference type="InterPro" id="IPR036820">
    <property type="entry name" value="Archease_dom_sf"/>
</dbReference>
<keyword evidence="3" id="KW-0479">Metal-binding</keyword>
<evidence type="ECO:0000313" key="9">
    <source>
        <dbReference type="WBParaSite" id="MBELARI_LOCUS20503"/>
    </source>
</evidence>
<evidence type="ECO:0000313" key="8">
    <source>
        <dbReference type="Proteomes" id="UP000887575"/>
    </source>
</evidence>
<dbReference type="GO" id="GO:0006388">
    <property type="term" value="P:tRNA splicing, via endonucleolytic cleavage and ligation"/>
    <property type="evidence" value="ECO:0007669"/>
    <property type="project" value="TreeGrafter"/>
</dbReference>
<evidence type="ECO:0000256" key="1">
    <source>
        <dbReference type="ARBA" id="ARBA00007963"/>
    </source>
</evidence>
<dbReference type="GO" id="GO:0072669">
    <property type="term" value="C:tRNA-splicing ligase complex"/>
    <property type="evidence" value="ECO:0007669"/>
    <property type="project" value="TreeGrafter"/>
</dbReference>
<evidence type="ECO:0000256" key="3">
    <source>
        <dbReference type="ARBA" id="ARBA00022723"/>
    </source>
</evidence>
<evidence type="ECO:0000256" key="2">
    <source>
        <dbReference type="ARBA" id="ARBA00022694"/>
    </source>
</evidence>
<keyword evidence="4" id="KW-0106">Calcium</keyword>
<dbReference type="Gene3D" id="3.55.10.10">
    <property type="entry name" value="Archease domain"/>
    <property type="match status" value="1"/>
</dbReference>
<dbReference type="InterPro" id="IPR002804">
    <property type="entry name" value="Archease"/>
</dbReference>
<dbReference type="AlphaFoldDB" id="A0AAF3F2B7"/>
<evidence type="ECO:0000256" key="5">
    <source>
        <dbReference type="ARBA" id="ARBA00071898"/>
    </source>
</evidence>